<gene>
    <name evidence="4" type="ORF">DES53_10254</name>
</gene>
<dbReference type="SUPFAM" id="SSF50129">
    <property type="entry name" value="GroES-like"/>
    <property type="match status" value="1"/>
</dbReference>
<keyword evidence="5" id="KW-1185">Reference proteome</keyword>
<evidence type="ECO:0000313" key="5">
    <source>
        <dbReference type="Proteomes" id="UP000253426"/>
    </source>
</evidence>
<dbReference type="InterPro" id="IPR052585">
    <property type="entry name" value="Lipid_raft_assoc_Zn_ADH"/>
</dbReference>
<dbReference type="GO" id="GO:0016491">
    <property type="term" value="F:oxidoreductase activity"/>
    <property type="evidence" value="ECO:0007669"/>
    <property type="project" value="UniProtKB-KW"/>
</dbReference>
<dbReference type="EMBL" id="QNRR01000002">
    <property type="protein sequence ID" value="RBP45672.1"/>
    <property type="molecule type" value="Genomic_DNA"/>
</dbReference>
<organism evidence="4 5">
    <name type="scientific">Roseimicrobium gellanilyticum</name>
    <dbReference type="NCBI Taxonomy" id="748857"/>
    <lineage>
        <taxon>Bacteria</taxon>
        <taxon>Pseudomonadati</taxon>
        <taxon>Verrucomicrobiota</taxon>
        <taxon>Verrucomicrobiia</taxon>
        <taxon>Verrucomicrobiales</taxon>
        <taxon>Verrucomicrobiaceae</taxon>
        <taxon>Roseimicrobium</taxon>
    </lineage>
</organism>
<dbReference type="InterPro" id="IPR014182">
    <property type="entry name" value="ADH_Zn_typ-1"/>
</dbReference>
<dbReference type="InterPro" id="IPR020843">
    <property type="entry name" value="ER"/>
</dbReference>
<dbReference type="NCBIfam" id="TIGR02817">
    <property type="entry name" value="adh_fam_1"/>
    <property type="match status" value="1"/>
</dbReference>
<dbReference type="PANTHER" id="PTHR43482:SF1">
    <property type="entry name" value="PROTEIN AST1-RELATED"/>
    <property type="match status" value="1"/>
</dbReference>
<dbReference type="RefSeq" id="WP_113957252.1">
    <property type="nucleotide sequence ID" value="NZ_QNRR01000002.1"/>
</dbReference>
<dbReference type="Proteomes" id="UP000253426">
    <property type="component" value="Unassembled WGS sequence"/>
</dbReference>
<dbReference type="SUPFAM" id="SSF51735">
    <property type="entry name" value="NAD(P)-binding Rossmann-fold domains"/>
    <property type="match status" value="1"/>
</dbReference>
<dbReference type="CDD" id="cd08252">
    <property type="entry name" value="AL_MDR"/>
    <property type="match status" value="1"/>
</dbReference>
<dbReference type="GO" id="GO:0008270">
    <property type="term" value="F:zinc ion binding"/>
    <property type="evidence" value="ECO:0007669"/>
    <property type="project" value="InterPro"/>
</dbReference>
<sequence>MKAIALTQALPLDDPKCFTELELPTPTPGPRDLLVRVRAVALNPIDTKVRKRRAPDATKPAILGWDAAGVVEAVGDGVTRFKAGDEVWYAGDVTRDGCNAQYQSVDERIVAHKPRHLDFPKAASMPLTTITAWEGLFDRMGFNADHPKLNEGKSVLIIGGAGGVGSIAIQLAARVAGLTVVATASRENSAAWCREMGAQHVINHQKPLLAQLKEIGVGEVDGIYNCADVDTYWAGMAEAIRPQGKICAIVDNREPLNLALLKPKCASFHWEFMFARPMYKTADMEEQHRLLTRVAVLMDQGILTTTHRETLGPLTAENLRRAHQRQESGTTIGKMALVVE</sequence>
<dbReference type="InterPro" id="IPR011032">
    <property type="entry name" value="GroES-like_sf"/>
</dbReference>
<dbReference type="Pfam" id="PF08240">
    <property type="entry name" value="ADH_N"/>
    <property type="match status" value="1"/>
</dbReference>
<name>A0A366HPU9_9BACT</name>
<evidence type="ECO:0000313" key="4">
    <source>
        <dbReference type="EMBL" id="RBP45672.1"/>
    </source>
</evidence>
<dbReference type="InterPro" id="IPR013154">
    <property type="entry name" value="ADH-like_N"/>
</dbReference>
<comment type="similarity">
    <text evidence="1 2">Belongs to the zinc-containing alcohol dehydrogenase family. Quinone oxidoreductase subfamily.</text>
</comment>
<dbReference type="AlphaFoldDB" id="A0A366HPU9"/>
<dbReference type="Gene3D" id="3.90.180.10">
    <property type="entry name" value="Medium-chain alcohol dehydrogenases, catalytic domain"/>
    <property type="match status" value="1"/>
</dbReference>
<proteinExistence type="inferred from homology"/>
<evidence type="ECO:0000256" key="1">
    <source>
        <dbReference type="ARBA" id="ARBA00010371"/>
    </source>
</evidence>
<feature type="domain" description="Enoyl reductase (ER)" evidence="3">
    <location>
        <begin position="12"/>
        <end position="337"/>
    </location>
</feature>
<dbReference type="InterPro" id="IPR013149">
    <property type="entry name" value="ADH-like_C"/>
</dbReference>
<comment type="caution">
    <text evidence="4">The sequence shown here is derived from an EMBL/GenBank/DDBJ whole genome shotgun (WGS) entry which is preliminary data.</text>
</comment>
<keyword evidence="2" id="KW-0560">Oxidoreductase</keyword>
<protein>
    <recommendedName>
        <fullName evidence="2">Zinc-type alcohol dehydrogenase-like protein</fullName>
    </recommendedName>
</protein>
<keyword evidence="2" id="KW-0862">Zinc</keyword>
<dbReference type="InterPro" id="IPR036291">
    <property type="entry name" value="NAD(P)-bd_dom_sf"/>
</dbReference>
<evidence type="ECO:0000256" key="2">
    <source>
        <dbReference type="RuleBase" id="RU364000"/>
    </source>
</evidence>
<dbReference type="SMART" id="SM00829">
    <property type="entry name" value="PKS_ER"/>
    <property type="match status" value="1"/>
</dbReference>
<dbReference type="OrthoDB" id="9792162at2"/>
<dbReference type="Gene3D" id="3.40.50.720">
    <property type="entry name" value="NAD(P)-binding Rossmann-like Domain"/>
    <property type="match status" value="1"/>
</dbReference>
<accession>A0A366HPU9</accession>
<dbReference type="PANTHER" id="PTHR43482">
    <property type="entry name" value="PROTEIN AST1-RELATED"/>
    <property type="match status" value="1"/>
</dbReference>
<keyword evidence="2" id="KW-0479">Metal-binding</keyword>
<evidence type="ECO:0000259" key="3">
    <source>
        <dbReference type="SMART" id="SM00829"/>
    </source>
</evidence>
<dbReference type="Pfam" id="PF00107">
    <property type="entry name" value="ADH_zinc_N"/>
    <property type="match status" value="1"/>
</dbReference>
<reference evidence="4 5" key="1">
    <citation type="submission" date="2018-06" db="EMBL/GenBank/DDBJ databases">
        <title>Genomic Encyclopedia of Type Strains, Phase IV (KMG-IV): sequencing the most valuable type-strain genomes for metagenomic binning, comparative biology and taxonomic classification.</title>
        <authorList>
            <person name="Goeker M."/>
        </authorList>
    </citation>
    <scope>NUCLEOTIDE SEQUENCE [LARGE SCALE GENOMIC DNA]</scope>
    <source>
        <strain evidence="4 5">DSM 25532</strain>
    </source>
</reference>